<organism evidence="1 2">
    <name type="scientific">Pleuronectes platessa</name>
    <name type="common">European plaice</name>
    <dbReference type="NCBI Taxonomy" id="8262"/>
    <lineage>
        <taxon>Eukaryota</taxon>
        <taxon>Metazoa</taxon>
        <taxon>Chordata</taxon>
        <taxon>Craniata</taxon>
        <taxon>Vertebrata</taxon>
        <taxon>Euteleostomi</taxon>
        <taxon>Actinopterygii</taxon>
        <taxon>Neopterygii</taxon>
        <taxon>Teleostei</taxon>
        <taxon>Neoteleostei</taxon>
        <taxon>Acanthomorphata</taxon>
        <taxon>Carangaria</taxon>
        <taxon>Pleuronectiformes</taxon>
        <taxon>Pleuronectoidei</taxon>
        <taxon>Pleuronectidae</taxon>
        <taxon>Pleuronectes</taxon>
    </lineage>
</organism>
<accession>A0A9N7UMA6</accession>
<comment type="caution">
    <text evidence="1">The sequence shown here is derived from an EMBL/GenBank/DDBJ whole genome shotgun (WGS) entry which is preliminary data.</text>
</comment>
<reference evidence="1" key="1">
    <citation type="submission" date="2020-03" db="EMBL/GenBank/DDBJ databases">
        <authorList>
            <person name="Weist P."/>
        </authorList>
    </citation>
    <scope>NUCLEOTIDE SEQUENCE</scope>
</reference>
<keyword evidence="2" id="KW-1185">Reference proteome</keyword>
<dbReference type="Proteomes" id="UP001153269">
    <property type="component" value="Unassembled WGS sequence"/>
</dbReference>
<dbReference type="EMBL" id="CADEAL010001720">
    <property type="protein sequence ID" value="CAB1434989.1"/>
    <property type="molecule type" value="Genomic_DNA"/>
</dbReference>
<sequence length="204" mass="22494">MKAKVTPSTVLNVAEQGGGSKNRLCCVRLDLGLDSFPDGGVGRGGRIGEEQGRGRRRKRREGVLLTLISCVRQPTRHCPPTPTLMMRSKSVPVTVTLSAEVPHLNLSSRRWRPNTAARKVFKFYNRKKSILYQELLQRYGRGMVVGGVEMLCAEGFVAIVNVSGRRIPRCVENRFTTTKAALTAGNLASPRPPRPHLCNLSRGC</sequence>
<evidence type="ECO:0000313" key="1">
    <source>
        <dbReference type="EMBL" id="CAB1434989.1"/>
    </source>
</evidence>
<proteinExistence type="predicted"/>
<evidence type="ECO:0000313" key="2">
    <source>
        <dbReference type="Proteomes" id="UP001153269"/>
    </source>
</evidence>
<dbReference type="AlphaFoldDB" id="A0A9N7UMA6"/>
<protein>
    <submittedName>
        <fullName evidence="1">Uncharacterized protein</fullName>
    </submittedName>
</protein>
<gene>
    <name evidence="1" type="ORF">PLEPLA_LOCUS23088</name>
</gene>
<name>A0A9N7UMA6_PLEPL</name>